<dbReference type="SUPFAM" id="SSF53850">
    <property type="entry name" value="Periplasmic binding protein-like II"/>
    <property type="match status" value="1"/>
</dbReference>
<dbReference type="InterPro" id="IPR010093">
    <property type="entry name" value="SinI_DNA-bd"/>
</dbReference>
<evidence type="ECO:0000313" key="4">
    <source>
        <dbReference type="Proteomes" id="UP000593594"/>
    </source>
</evidence>
<evidence type="ECO:0000259" key="2">
    <source>
        <dbReference type="Pfam" id="PF12728"/>
    </source>
</evidence>
<dbReference type="EMBL" id="CP058214">
    <property type="protein sequence ID" value="QPC45350.1"/>
    <property type="molecule type" value="Genomic_DNA"/>
</dbReference>
<reference evidence="3 4" key="1">
    <citation type="submission" date="2020-06" db="EMBL/GenBank/DDBJ databases">
        <title>Genome sequence of 2 isolates from Red Sea Mangroves.</title>
        <authorList>
            <person name="Sefrji F."/>
            <person name="Michoud G."/>
            <person name="Merlino G."/>
            <person name="Daffonchio D."/>
        </authorList>
    </citation>
    <scope>NUCLEOTIDE SEQUENCE [LARGE SCALE GENOMIC DNA]</scope>
    <source>
        <strain evidence="3 4">R1DC25</strain>
    </source>
</reference>
<name>A0A7S8C8F9_9HYPH</name>
<dbReference type="NCBIfam" id="TIGR01764">
    <property type="entry name" value="excise"/>
    <property type="match status" value="1"/>
</dbReference>
<organism evidence="3 4">
    <name type="scientific">Kaustia mangrovi</name>
    <dbReference type="NCBI Taxonomy" id="2593653"/>
    <lineage>
        <taxon>Bacteria</taxon>
        <taxon>Pseudomonadati</taxon>
        <taxon>Pseudomonadota</taxon>
        <taxon>Alphaproteobacteria</taxon>
        <taxon>Hyphomicrobiales</taxon>
        <taxon>Parvibaculaceae</taxon>
        <taxon>Kaustia</taxon>
    </lineage>
</organism>
<dbReference type="KEGG" id="kmn:HW532_14105"/>
<dbReference type="PANTHER" id="PTHR38431">
    <property type="entry name" value="BLL2305 PROTEIN"/>
    <property type="match status" value="1"/>
</dbReference>
<evidence type="ECO:0000259" key="1">
    <source>
        <dbReference type="Pfam" id="PF12727"/>
    </source>
</evidence>
<dbReference type="AlphaFoldDB" id="A0A7S8C8F9"/>
<feature type="domain" description="Helix-turn-helix" evidence="2">
    <location>
        <begin position="1"/>
        <end position="48"/>
    </location>
</feature>
<accession>A0A7S8C8F9</accession>
<dbReference type="Proteomes" id="UP000593594">
    <property type="component" value="Chromosome"/>
</dbReference>
<sequence length="289" mass="31214">MTTREVAELLRIKERKVYDLASSSAIPCVRVTGKLLFPRALIDAWLIQHSEYSGGVDALRERPPVCAGSHDPLLDWALREAGSGIAVNFGGSLDGLRRLARGEAIAAGIHIREDGEDAWNTRHLTRMMPGQPVVAVEWARRSQGLIVAPGNPLGIRTLADLRGHRFAGRQQEAGAALLFKRLIAEAGLDPATVAPIETPALTEIEVAAAVAEGKADAGFAIAAAARPFRLDFVPLVEERYDLAIWRSAYFEPPLQALMTFARSARFAERAAELGGYDVSGLGTVRYNGP</sequence>
<dbReference type="GO" id="GO:0003677">
    <property type="term" value="F:DNA binding"/>
    <property type="evidence" value="ECO:0007669"/>
    <property type="project" value="InterPro"/>
</dbReference>
<protein>
    <submittedName>
        <fullName evidence="3">Helix-turn-helix transcriptional regulator</fullName>
    </submittedName>
</protein>
<dbReference type="InterPro" id="IPR024370">
    <property type="entry name" value="PBP_domain"/>
</dbReference>
<dbReference type="PANTHER" id="PTHR38431:SF1">
    <property type="entry name" value="BLL2305 PROTEIN"/>
    <property type="match status" value="1"/>
</dbReference>
<dbReference type="Gene3D" id="3.40.190.10">
    <property type="entry name" value="Periplasmic binding protein-like II"/>
    <property type="match status" value="1"/>
</dbReference>
<dbReference type="Pfam" id="PF12728">
    <property type="entry name" value="HTH_17"/>
    <property type="match status" value="1"/>
</dbReference>
<feature type="domain" description="PBP" evidence="1">
    <location>
        <begin position="81"/>
        <end position="261"/>
    </location>
</feature>
<proteinExistence type="predicted"/>
<dbReference type="Pfam" id="PF12727">
    <property type="entry name" value="PBP_like"/>
    <property type="match status" value="1"/>
</dbReference>
<dbReference type="InterPro" id="IPR041657">
    <property type="entry name" value="HTH_17"/>
</dbReference>
<gene>
    <name evidence="3" type="ORF">HW532_14105</name>
</gene>
<keyword evidence="4" id="KW-1185">Reference proteome</keyword>
<evidence type="ECO:0000313" key="3">
    <source>
        <dbReference type="EMBL" id="QPC45350.1"/>
    </source>
</evidence>